<protein>
    <recommendedName>
        <fullName evidence="1">Protein CR006 P-loop domain-containing protein</fullName>
    </recommendedName>
</protein>
<gene>
    <name evidence="2" type="ORF">ESN35_08355</name>
</gene>
<reference evidence="2 3" key="1">
    <citation type="submission" date="2019-01" db="EMBL/GenBank/DDBJ databases">
        <title>Complete genome sequence of Bifidobacterium gallinarum CACC 514.</title>
        <authorList>
            <person name="Jung M."/>
        </authorList>
    </citation>
    <scope>NUCLEOTIDE SEQUENCE [LARGE SCALE GENOMIC DNA]</scope>
    <source>
        <strain evidence="2 3">CACC 514</strain>
    </source>
</reference>
<sequence length="288" mass="33286">MTNPSVTPTAAYNKNNFRDDIEFAKELPQSEIDRLEKECLTDKLPNPKQINYPIIDFTSITQKVNDILTKTITPTIQLPEIGNNPEKQAFAKEGMKVHNRDTDNKCAFCGGPLTPERWDELSELFNDAASAFQKEIKTTKQNVNSHKAALEQVELLNPQEYYPAFHNSIMELNQHITNSKDSAIQYLNKLSQLLSQREKQLFTKLDAIACGQPSWKADKLQQNFDDIYQRNSIYGNEIDNRHQRAQQQLRYHYVAKHLKDNDYENKRDSNLIAKKALEDAQTQKNKIE</sequence>
<dbReference type="KEGG" id="bgx:ESN35_08355"/>
<dbReference type="AlphaFoldDB" id="A0A4V0YB89"/>
<evidence type="ECO:0000259" key="1">
    <source>
        <dbReference type="Pfam" id="PF13166"/>
    </source>
</evidence>
<name>A0A4V0YB89_9BIFI</name>
<dbReference type="EMBL" id="CP035464">
    <property type="protein sequence ID" value="QAY33412.1"/>
    <property type="molecule type" value="Genomic_DNA"/>
</dbReference>
<proteinExistence type="predicted"/>
<feature type="domain" description="Protein CR006 P-loop" evidence="1">
    <location>
        <begin position="17"/>
        <end position="286"/>
    </location>
</feature>
<organism evidence="2 3">
    <name type="scientific">Bifidobacterium pullorum subsp. gallinarum</name>
    <dbReference type="NCBI Taxonomy" id="78344"/>
    <lineage>
        <taxon>Bacteria</taxon>
        <taxon>Bacillati</taxon>
        <taxon>Actinomycetota</taxon>
        <taxon>Actinomycetes</taxon>
        <taxon>Bifidobacteriales</taxon>
        <taxon>Bifidobacteriaceae</taxon>
        <taxon>Bifidobacterium</taxon>
    </lineage>
</organism>
<dbReference type="Proteomes" id="UP000293589">
    <property type="component" value="Chromosome"/>
</dbReference>
<dbReference type="Pfam" id="PF13166">
    <property type="entry name" value="AAA_13"/>
    <property type="match status" value="1"/>
</dbReference>
<dbReference type="InterPro" id="IPR026866">
    <property type="entry name" value="CR006_AAA"/>
</dbReference>
<dbReference type="SUPFAM" id="SSF75712">
    <property type="entry name" value="Rad50 coiled-coil Zn hook"/>
    <property type="match status" value="1"/>
</dbReference>
<accession>A0A4V0YB89</accession>
<evidence type="ECO:0000313" key="2">
    <source>
        <dbReference type="EMBL" id="QAY33412.1"/>
    </source>
</evidence>
<evidence type="ECO:0000313" key="3">
    <source>
        <dbReference type="Proteomes" id="UP000293589"/>
    </source>
</evidence>